<evidence type="ECO:0000256" key="1">
    <source>
        <dbReference type="ARBA" id="ARBA00022723"/>
    </source>
</evidence>
<dbReference type="FunFam" id="3.40.50.300:FF:000886">
    <property type="entry name" value="Putative GTP-binding protein 6"/>
    <property type="match status" value="1"/>
</dbReference>
<dbReference type="InterPro" id="IPR027417">
    <property type="entry name" value="P-loop_NTPase"/>
</dbReference>
<evidence type="ECO:0000313" key="6">
    <source>
        <dbReference type="EMBL" id="KOC67009.1"/>
    </source>
</evidence>
<reference evidence="6 7" key="1">
    <citation type="submission" date="2015-07" db="EMBL/GenBank/DDBJ databases">
        <title>The genome of Habropoda laboriosa.</title>
        <authorList>
            <person name="Pan H."/>
            <person name="Kapheim K."/>
        </authorList>
    </citation>
    <scope>NUCLEOTIDE SEQUENCE [LARGE SCALE GENOMIC DNA]</scope>
    <source>
        <strain evidence="6">0110345459</strain>
    </source>
</reference>
<accession>A0A0L7R839</accession>
<evidence type="ECO:0000256" key="2">
    <source>
        <dbReference type="ARBA" id="ARBA00022741"/>
    </source>
</evidence>
<dbReference type="PROSITE" id="PS51705">
    <property type="entry name" value="G_HFLX"/>
    <property type="match status" value="1"/>
</dbReference>
<sequence length="481" mass="55098">MQFLKRFAYLINKSQYIINKKREFEIVNVIRRCNHESNVVFEEYEESEEEKNIYTQISRDYLGSAVGGNRIFLIQPYIKWGVKKKRNTSPQLQLDEAIALINTLPNWSVVGKKIVPLLSLQKKQLVGSGSLETLKADIRNCANVTAIFVSTNLLKFIQIAELQEAFQLPIYDRYSIVIHIFREHAKTSEAKLQVALAEIPYIKQKITDLSAYRIGRIHCNEKTKALLHTRERKLNNALKKLKEHRHMIKERRLSFGFPSIAVVGYTNAGKTSLIKALTEDDSLQPEDKLFATLDTTVHQGYLPNKVKVLYIDTIGFIQDVPETLIEPFRVTLEDALNADILVHVFDISHPDLKAQIQHVQITIQRMINENKVVINVANKYDMVEQGTIETDILPEGTHLVSAAKLTGIDLLRSKMQEQIIDASDLLKKRIRVQTGSAIASWLYNQATVLSAEPDPKDSQYLIMDVLMSTEAFYKFKRFLKN</sequence>
<dbReference type="CDD" id="cd01878">
    <property type="entry name" value="HflX"/>
    <property type="match status" value="1"/>
</dbReference>
<dbReference type="Gene3D" id="3.40.50.11060">
    <property type="entry name" value="GTPase HflX, N-terminal domain"/>
    <property type="match status" value="1"/>
</dbReference>
<dbReference type="Gene3D" id="3.40.50.300">
    <property type="entry name" value="P-loop containing nucleotide triphosphate hydrolases"/>
    <property type="match status" value="1"/>
</dbReference>
<evidence type="ECO:0000256" key="3">
    <source>
        <dbReference type="ARBA" id="ARBA00022842"/>
    </source>
</evidence>
<evidence type="ECO:0000256" key="4">
    <source>
        <dbReference type="ARBA" id="ARBA00023134"/>
    </source>
</evidence>
<gene>
    <name evidence="6" type="ORF">WH47_12436</name>
</gene>
<dbReference type="InterPro" id="IPR025121">
    <property type="entry name" value="GTPase_HflX_N"/>
</dbReference>
<dbReference type="PANTHER" id="PTHR10229">
    <property type="entry name" value="GTP-BINDING PROTEIN HFLX"/>
    <property type="match status" value="1"/>
</dbReference>
<organism evidence="6 7">
    <name type="scientific">Habropoda laboriosa</name>
    <dbReference type="NCBI Taxonomy" id="597456"/>
    <lineage>
        <taxon>Eukaryota</taxon>
        <taxon>Metazoa</taxon>
        <taxon>Ecdysozoa</taxon>
        <taxon>Arthropoda</taxon>
        <taxon>Hexapoda</taxon>
        <taxon>Insecta</taxon>
        <taxon>Pterygota</taxon>
        <taxon>Neoptera</taxon>
        <taxon>Endopterygota</taxon>
        <taxon>Hymenoptera</taxon>
        <taxon>Apocrita</taxon>
        <taxon>Aculeata</taxon>
        <taxon>Apoidea</taxon>
        <taxon>Anthophila</taxon>
        <taxon>Apidae</taxon>
        <taxon>Habropoda</taxon>
    </lineage>
</organism>
<proteinExistence type="predicted"/>
<keyword evidence="2" id="KW-0547">Nucleotide-binding</keyword>
<dbReference type="PANTHER" id="PTHR10229:SF0">
    <property type="entry name" value="GTP-BINDING PROTEIN 6-RELATED"/>
    <property type="match status" value="1"/>
</dbReference>
<keyword evidence="3" id="KW-0460">Magnesium</keyword>
<dbReference type="AlphaFoldDB" id="A0A0L7R839"/>
<dbReference type="Pfam" id="PF01926">
    <property type="entry name" value="MMR_HSR1"/>
    <property type="match status" value="1"/>
</dbReference>
<dbReference type="STRING" id="597456.A0A0L7R839"/>
<keyword evidence="1" id="KW-0479">Metal-binding</keyword>
<dbReference type="GO" id="GO:0046872">
    <property type="term" value="F:metal ion binding"/>
    <property type="evidence" value="ECO:0007669"/>
    <property type="project" value="UniProtKB-KW"/>
</dbReference>
<feature type="domain" description="Hflx-type G" evidence="5">
    <location>
        <begin position="258"/>
        <end position="357"/>
    </location>
</feature>
<evidence type="ECO:0000313" key="7">
    <source>
        <dbReference type="Proteomes" id="UP000053825"/>
    </source>
</evidence>
<dbReference type="GO" id="GO:0005525">
    <property type="term" value="F:GTP binding"/>
    <property type="evidence" value="ECO:0007669"/>
    <property type="project" value="UniProtKB-KW"/>
</dbReference>
<dbReference type="InterPro" id="IPR030394">
    <property type="entry name" value="G_HFLX_dom"/>
</dbReference>
<dbReference type="OrthoDB" id="10268034at2759"/>
<keyword evidence="7" id="KW-1185">Reference proteome</keyword>
<dbReference type="Proteomes" id="UP000053825">
    <property type="component" value="Unassembled WGS sequence"/>
</dbReference>
<dbReference type="Pfam" id="PF13167">
    <property type="entry name" value="GTP-bdg_N"/>
    <property type="match status" value="1"/>
</dbReference>
<dbReference type="GO" id="GO:0005737">
    <property type="term" value="C:cytoplasm"/>
    <property type="evidence" value="ECO:0007669"/>
    <property type="project" value="TreeGrafter"/>
</dbReference>
<dbReference type="InterPro" id="IPR042108">
    <property type="entry name" value="GTPase_HflX_N_sf"/>
</dbReference>
<dbReference type="NCBIfam" id="TIGR03156">
    <property type="entry name" value="GTP_HflX"/>
    <property type="match status" value="1"/>
</dbReference>
<dbReference type="GO" id="GO:0043022">
    <property type="term" value="F:ribosome binding"/>
    <property type="evidence" value="ECO:0007669"/>
    <property type="project" value="TreeGrafter"/>
</dbReference>
<keyword evidence="4" id="KW-0342">GTP-binding</keyword>
<dbReference type="SUPFAM" id="SSF52540">
    <property type="entry name" value="P-loop containing nucleoside triphosphate hydrolases"/>
    <property type="match status" value="1"/>
</dbReference>
<dbReference type="EMBL" id="KQ414637">
    <property type="protein sequence ID" value="KOC67009.1"/>
    <property type="molecule type" value="Genomic_DNA"/>
</dbReference>
<dbReference type="InterPro" id="IPR016496">
    <property type="entry name" value="GTPase_HflX"/>
</dbReference>
<dbReference type="InterPro" id="IPR006073">
    <property type="entry name" value="GTP-bd"/>
</dbReference>
<name>A0A0L7R839_9HYME</name>
<evidence type="ECO:0000259" key="5">
    <source>
        <dbReference type="PROSITE" id="PS51705"/>
    </source>
</evidence>
<protein>
    <submittedName>
        <fullName evidence="6">Putative GTP-binding protein 6</fullName>
    </submittedName>
</protein>